<sequence>MEKLKIAVNESKSIELHFGSWVMGQLAKQGWGYDLSGVLTKIASNPFESMATLLHLGLCSAQKKSQSLNELSLDDAYDILDEIGKNSEDEAMKIRDAFLLSAFGEKVLDALKNLNEDELEKSEEASKKKVVKMKSK</sequence>
<dbReference type="AlphaFoldDB" id="A0A1H6CS65"/>
<proteinExistence type="predicted"/>
<organism evidence="1 2">
    <name type="scientific">Sphingobacterium lactis</name>
    <dbReference type="NCBI Taxonomy" id="797291"/>
    <lineage>
        <taxon>Bacteria</taxon>
        <taxon>Pseudomonadati</taxon>
        <taxon>Bacteroidota</taxon>
        <taxon>Sphingobacteriia</taxon>
        <taxon>Sphingobacteriales</taxon>
        <taxon>Sphingobacteriaceae</taxon>
        <taxon>Sphingobacterium</taxon>
    </lineage>
</organism>
<dbReference type="Proteomes" id="UP000236731">
    <property type="component" value="Unassembled WGS sequence"/>
</dbReference>
<name>A0A1H6CS65_9SPHI</name>
<dbReference type="RefSeq" id="WP_103908008.1">
    <property type="nucleotide sequence ID" value="NZ_CP049246.1"/>
</dbReference>
<protein>
    <submittedName>
        <fullName evidence="1">Uncharacterized protein</fullName>
    </submittedName>
</protein>
<gene>
    <name evidence="1" type="ORF">SAMN05421877_11946</name>
</gene>
<evidence type="ECO:0000313" key="2">
    <source>
        <dbReference type="Proteomes" id="UP000236731"/>
    </source>
</evidence>
<dbReference type="EMBL" id="FNUT01000019">
    <property type="protein sequence ID" value="SEG75804.1"/>
    <property type="molecule type" value="Genomic_DNA"/>
</dbReference>
<accession>A0A1H6CS65</accession>
<keyword evidence="2" id="KW-1185">Reference proteome</keyword>
<evidence type="ECO:0000313" key="1">
    <source>
        <dbReference type="EMBL" id="SEG75804.1"/>
    </source>
</evidence>
<reference evidence="2" key="1">
    <citation type="submission" date="2016-10" db="EMBL/GenBank/DDBJ databases">
        <authorList>
            <person name="Varghese N."/>
            <person name="Submissions S."/>
        </authorList>
    </citation>
    <scope>NUCLEOTIDE SEQUENCE [LARGE SCALE GENOMIC DNA]</scope>
    <source>
        <strain evidence="2">DSM 22361</strain>
    </source>
</reference>